<keyword evidence="4" id="KW-0479">Metal-binding</keyword>
<comment type="caution">
    <text evidence="10">The sequence shown here is derived from an EMBL/GenBank/DDBJ whole genome shotgun (WGS) entry which is preliminary data.</text>
</comment>
<dbReference type="InterPro" id="IPR001757">
    <property type="entry name" value="P_typ_ATPase"/>
</dbReference>
<comment type="subcellular location">
    <subcellularLocation>
        <location evidence="1">Endomembrane system</location>
        <topology evidence="1">Multi-pass membrane protein</topology>
    </subcellularLocation>
</comment>
<protein>
    <recommendedName>
        <fullName evidence="9">P-type ATPase A domain-containing protein</fullName>
    </recommendedName>
</protein>
<evidence type="ECO:0000256" key="3">
    <source>
        <dbReference type="ARBA" id="ARBA00022692"/>
    </source>
</evidence>
<dbReference type="SUPFAM" id="SSF56784">
    <property type="entry name" value="HAD-like"/>
    <property type="match status" value="1"/>
</dbReference>
<evidence type="ECO:0000313" key="11">
    <source>
        <dbReference type="Proteomes" id="UP000799777"/>
    </source>
</evidence>
<dbReference type="GO" id="GO:0005507">
    <property type="term" value="F:copper ion binding"/>
    <property type="evidence" value="ECO:0007669"/>
    <property type="project" value="TreeGrafter"/>
</dbReference>
<evidence type="ECO:0000256" key="2">
    <source>
        <dbReference type="ARBA" id="ARBA00006024"/>
    </source>
</evidence>
<dbReference type="GO" id="GO:0012505">
    <property type="term" value="C:endomembrane system"/>
    <property type="evidence" value="ECO:0007669"/>
    <property type="project" value="UniProtKB-SubCell"/>
</dbReference>
<evidence type="ECO:0000256" key="5">
    <source>
        <dbReference type="ARBA" id="ARBA00022967"/>
    </source>
</evidence>
<dbReference type="InterPro" id="IPR018303">
    <property type="entry name" value="ATPase_P-typ_P_site"/>
</dbReference>
<feature type="transmembrane region" description="Helical" evidence="8">
    <location>
        <begin position="20"/>
        <end position="39"/>
    </location>
</feature>
<proteinExistence type="inferred from homology"/>
<keyword evidence="6 8" id="KW-1133">Transmembrane helix</keyword>
<evidence type="ECO:0000256" key="4">
    <source>
        <dbReference type="ARBA" id="ARBA00022723"/>
    </source>
</evidence>
<dbReference type="InterPro" id="IPR059000">
    <property type="entry name" value="ATPase_P-type_domA"/>
</dbReference>
<organism evidence="10 11">
    <name type="scientific">Setomelanomma holmii</name>
    <dbReference type="NCBI Taxonomy" id="210430"/>
    <lineage>
        <taxon>Eukaryota</taxon>
        <taxon>Fungi</taxon>
        <taxon>Dikarya</taxon>
        <taxon>Ascomycota</taxon>
        <taxon>Pezizomycotina</taxon>
        <taxon>Dothideomycetes</taxon>
        <taxon>Pleosporomycetidae</taxon>
        <taxon>Pleosporales</taxon>
        <taxon>Pleosporineae</taxon>
        <taxon>Phaeosphaeriaceae</taxon>
        <taxon>Setomelanomma</taxon>
    </lineage>
</organism>
<feature type="transmembrane region" description="Helical" evidence="8">
    <location>
        <begin position="213"/>
        <end position="236"/>
    </location>
</feature>
<dbReference type="PROSITE" id="PS00154">
    <property type="entry name" value="ATPASE_E1_E2"/>
    <property type="match status" value="1"/>
</dbReference>
<evidence type="ECO:0000256" key="6">
    <source>
        <dbReference type="ARBA" id="ARBA00022989"/>
    </source>
</evidence>
<dbReference type="GO" id="GO:0016887">
    <property type="term" value="F:ATP hydrolysis activity"/>
    <property type="evidence" value="ECO:0007669"/>
    <property type="project" value="InterPro"/>
</dbReference>
<dbReference type="Proteomes" id="UP000799777">
    <property type="component" value="Unassembled WGS sequence"/>
</dbReference>
<accession>A0A9P4HKS4</accession>
<feature type="transmembrane region" description="Helical" evidence="8">
    <location>
        <begin position="370"/>
        <end position="393"/>
    </location>
</feature>
<dbReference type="PANTHER" id="PTHR43520:SF8">
    <property type="entry name" value="P-TYPE CU(+) TRANSPORTER"/>
    <property type="match status" value="1"/>
</dbReference>
<dbReference type="InterPro" id="IPR023214">
    <property type="entry name" value="HAD_sf"/>
</dbReference>
<keyword evidence="3 8" id="KW-0812">Transmembrane</keyword>
<dbReference type="GO" id="GO:0005524">
    <property type="term" value="F:ATP binding"/>
    <property type="evidence" value="ECO:0007669"/>
    <property type="project" value="InterPro"/>
</dbReference>
<dbReference type="Gene3D" id="3.40.50.1000">
    <property type="entry name" value="HAD superfamily/HAD-like"/>
    <property type="match status" value="1"/>
</dbReference>
<dbReference type="NCBIfam" id="TIGR01494">
    <property type="entry name" value="ATPase_P-type"/>
    <property type="match status" value="1"/>
</dbReference>
<dbReference type="InterPro" id="IPR036412">
    <property type="entry name" value="HAD-like_sf"/>
</dbReference>
<dbReference type="SUPFAM" id="SSF81653">
    <property type="entry name" value="Calcium ATPase, transduction domain A"/>
    <property type="match status" value="1"/>
</dbReference>
<sequence>MLGFGLIVLQTNTGSFGNYQSYALTCSLLAVVILAGRYMEIVLRRESNSHLSALYEIQTEKEKYQPYESALLVPASLLKKGDEVLIPPNATIPCDCYVTSGKSAVDEASITGEANPVSRSVGDFLLAGSRNMSHTLRVVISLDQSESTLAKIIEGVSAATEQRLDGIESLDTILRIFVYGVILLAIVAFMYTFANHSEAQFLSASVAAFERSITILAAACPCGIGLAIPSAAMAGVDAAYSKGILLRGGIRTMDALHKTTHIVMDKTGTLTEGNLNVTNYHFEEGGLEVTMLTGDAACEASRISTLLNMPVLASRASPSDKMCHIQTIRNQGHRVVMVGDGINDSLAQAAADVELFSISRKVMAQAKMNIRWALIYNIIALTLATGLFSRWGIVITA</sequence>
<evidence type="ECO:0000313" key="10">
    <source>
        <dbReference type="EMBL" id="KAF2034806.1"/>
    </source>
</evidence>
<dbReference type="InterPro" id="IPR008250">
    <property type="entry name" value="ATPase_P-typ_transduc_dom_A_sf"/>
</dbReference>
<dbReference type="AlphaFoldDB" id="A0A9P4HKS4"/>
<dbReference type="Gene3D" id="2.70.150.10">
    <property type="entry name" value="Calcium-transporting ATPase, cytoplasmic transduction domain A"/>
    <property type="match status" value="1"/>
</dbReference>
<dbReference type="GO" id="GO:0043682">
    <property type="term" value="F:P-type divalent copper transporter activity"/>
    <property type="evidence" value="ECO:0007669"/>
    <property type="project" value="TreeGrafter"/>
</dbReference>
<keyword evidence="11" id="KW-1185">Reference proteome</keyword>
<keyword evidence="7 8" id="KW-0472">Membrane</keyword>
<dbReference type="GO" id="GO:0055070">
    <property type="term" value="P:copper ion homeostasis"/>
    <property type="evidence" value="ECO:0007669"/>
    <property type="project" value="TreeGrafter"/>
</dbReference>
<gene>
    <name evidence="10" type="ORF">EK21DRAFT_55193</name>
</gene>
<dbReference type="PRINTS" id="PR00119">
    <property type="entry name" value="CATATPASE"/>
</dbReference>
<evidence type="ECO:0000256" key="1">
    <source>
        <dbReference type="ARBA" id="ARBA00004127"/>
    </source>
</evidence>
<name>A0A9P4HKS4_9PLEO</name>
<comment type="similarity">
    <text evidence="2">Belongs to the cation transport ATPase (P-type) (TC 3.A.3) family. Type IB subfamily.</text>
</comment>
<reference evidence="10" key="1">
    <citation type="journal article" date="2020" name="Stud. Mycol.">
        <title>101 Dothideomycetes genomes: a test case for predicting lifestyles and emergence of pathogens.</title>
        <authorList>
            <person name="Haridas S."/>
            <person name="Albert R."/>
            <person name="Binder M."/>
            <person name="Bloem J."/>
            <person name="Labutti K."/>
            <person name="Salamov A."/>
            <person name="Andreopoulos B."/>
            <person name="Baker S."/>
            <person name="Barry K."/>
            <person name="Bills G."/>
            <person name="Bluhm B."/>
            <person name="Cannon C."/>
            <person name="Castanera R."/>
            <person name="Culley D."/>
            <person name="Daum C."/>
            <person name="Ezra D."/>
            <person name="Gonzalez J."/>
            <person name="Henrissat B."/>
            <person name="Kuo A."/>
            <person name="Liang C."/>
            <person name="Lipzen A."/>
            <person name="Lutzoni F."/>
            <person name="Magnuson J."/>
            <person name="Mondo S."/>
            <person name="Nolan M."/>
            <person name="Ohm R."/>
            <person name="Pangilinan J."/>
            <person name="Park H.-J."/>
            <person name="Ramirez L."/>
            <person name="Alfaro M."/>
            <person name="Sun H."/>
            <person name="Tritt A."/>
            <person name="Yoshinaga Y."/>
            <person name="Zwiers L.-H."/>
            <person name="Turgeon B."/>
            <person name="Goodwin S."/>
            <person name="Spatafora J."/>
            <person name="Crous P."/>
            <person name="Grigoriev I."/>
        </authorList>
    </citation>
    <scope>NUCLEOTIDE SEQUENCE</scope>
    <source>
        <strain evidence="10">CBS 110217</strain>
    </source>
</reference>
<dbReference type="PANTHER" id="PTHR43520">
    <property type="entry name" value="ATP7, ISOFORM B"/>
    <property type="match status" value="1"/>
</dbReference>
<dbReference type="GO" id="GO:0016020">
    <property type="term" value="C:membrane"/>
    <property type="evidence" value="ECO:0007669"/>
    <property type="project" value="InterPro"/>
</dbReference>
<dbReference type="OrthoDB" id="432719at2759"/>
<evidence type="ECO:0000259" key="9">
    <source>
        <dbReference type="Pfam" id="PF00122"/>
    </source>
</evidence>
<dbReference type="EMBL" id="ML978159">
    <property type="protein sequence ID" value="KAF2034806.1"/>
    <property type="molecule type" value="Genomic_DNA"/>
</dbReference>
<evidence type="ECO:0000256" key="7">
    <source>
        <dbReference type="ARBA" id="ARBA00023136"/>
    </source>
</evidence>
<keyword evidence="5" id="KW-1278">Translocase</keyword>
<dbReference type="Pfam" id="PF00122">
    <property type="entry name" value="E1-E2_ATPase"/>
    <property type="match status" value="1"/>
</dbReference>
<evidence type="ECO:0000256" key="8">
    <source>
        <dbReference type="SAM" id="Phobius"/>
    </source>
</evidence>
<feature type="domain" description="P-type ATPase A" evidence="9">
    <location>
        <begin position="73"/>
        <end position="155"/>
    </location>
</feature>
<feature type="transmembrane region" description="Helical" evidence="8">
    <location>
        <begin position="173"/>
        <end position="193"/>
    </location>
</feature>